<dbReference type="PROSITE" id="PS00062">
    <property type="entry name" value="ALDOKETO_REDUCTASE_2"/>
    <property type="match status" value="1"/>
</dbReference>
<name>A0A6L8UTD2_9BACL</name>
<evidence type="ECO:0000313" key="3">
    <source>
        <dbReference type="EMBL" id="MZQ80731.1"/>
    </source>
</evidence>
<dbReference type="EMBL" id="WTUZ01000004">
    <property type="protein sequence ID" value="MZQ80731.1"/>
    <property type="molecule type" value="Genomic_DNA"/>
</dbReference>
<dbReference type="GO" id="GO:0005829">
    <property type="term" value="C:cytosol"/>
    <property type="evidence" value="ECO:0007669"/>
    <property type="project" value="TreeGrafter"/>
</dbReference>
<protein>
    <submittedName>
        <fullName evidence="3">Aldo/keto reductase</fullName>
    </submittedName>
</protein>
<gene>
    <name evidence="3" type="ORF">GQF01_01075</name>
</gene>
<dbReference type="InterPro" id="IPR020471">
    <property type="entry name" value="AKR"/>
</dbReference>
<dbReference type="InterPro" id="IPR036812">
    <property type="entry name" value="NAD(P)_OxRdtase_dom_sf"/>
</dbReference>
<accession>A0A6L8UTD2</accession>
<evidence type="ECO:0000313" key="4">
    <source>
        <dbReference type="Proteomes" id="UP000481087"/>
    </source>
</evidence>
<dbReference type="PANTHER" id="PTHR43364:SF4">
    <property type="entry name" value="NAD(P)-LINKED OXIDOREDUCTASE SUPERFAMILY PROTEIN"/>
    <property type="match status" value="1"/>
</dbReference>
<evidence type="ECO:0000256" key="1">
    <source>
        <dbReference type="ARBA" id="ARBA00023002"/>
    </source>
</evidence>
<proteinExistence type="predicted"/>
<dbReference type="Proteomes" id="UP000481087">
    <property type="component" value="Unassembled WGS sequence"/>
</dbReference>
<sequence>MKAKRLGNASFDISNITFGCWELGGGPWEFTNDQNNIELIRKAFELGITTFDTAEGYGNGHSEEIVGAALADIRKQCIITTKVSRSNLAPQDVRRSAENSLSRLKTDYIDVYYIHWPSFEIPVQDTLAEFVKLKEEGLIRAIGVSNFSLEQLKEAVNYAQIDVIQPEYSLLHRAIEQEILPFCQEHNIGVMSYSSIAKGILTGAFHLDGKTLKEGDFRKERRLFLPEHLEAEKELLAVMKEMADSKDANVSQVAIAWLLHQEVLTSAIIGTQDEHHLENNIKAASLSLSASELETLNTVSERALSVIGYS</sequence>
<reference evidence="3 4" key="1">
    <citation type="submission" date="2019-12" db="EMBL/GenBank/DDBJ databases">
        <title>Paenibacillus sp. nov. sp. isolated from soil.</title>
        <authorList>
            <person name="Kim J."/>
            <person name="Jeong S.E."/>
            <person name="Jung H.S."/>
            <person name="Jeon C.O."/>
        </authorList>
    </citation>
    <scope>NUCLEOTIDE SEQUENCE [LARGE SCALE GENOMIC DNA]</scope>
    <source>
        <strain evidence="3 4">5J-6</strain>
    </source>
</reference>
<dbReference type="Gene3D" id="3.20.20.100">
    <property type="entry name" value="NADP-dependent oxidoreductase domain"/>
    <property type="match status" value="1"/>
</dbReference>
<dbReference type="InterPro" id="IPR050523">
    <property type="entry name" value="AKR_Detox_Biosynth"/>
</dbReference>
<feature type="domain" description="NADP-dependent oxidoreductase" evidence="2">
    <location>
        <begin position="16"/>
        <end position="299"/>
    </location>
</feature>
<dbReference type="PANTHER" id="PTHR43364">
    <property type="entry name" value="NADH-SPECIFIC METHYLGLYOXAL REDUCTASE-RELATED"/>
    <property type="match status" value="1"/>
</dbReference>
<dbReference type="AlphaFoldDB" id="A0A6L8UTD2"/>
<dbReference type="InterPro" id="IPR023210">
    <property type="entry name" value="NADP_OxRdtase_dom"/>
</dbReference>
<keyword evidence="4" id="KW-1185">Reference proteome</keyword>
<dbReference type="Pfam" id="PF00248">
    <property type="entry name" value="Aldo_ket_red"/>
    <property type="match status" value="1"/>
</dbReference>
<evidence type="ECO:0000259" key="2">
    <source>
        <dbReference type="Pfam" id="PF00248"/>
    </source>
</evidence>
<dbReference type="CDD" id="cd19085">
    <property type="entry name" value="AKR_AKR11B3"/>
    <property type="match status" value="1"/>
</dbReference>
<organism evidence="3 4">
    <name type="scientific">Paenibacillus silvestris</name>
    <dbReference type="NCBI Taxonomy" id="2606219"/>
    <lineage>
        <taxon>Bacteria</taxon>
        <taxon>Bacillati</taxon>
        <taxon>Bacillota</taxon>
        <taxon>Bacilli</taxon>
        <taxon>Bacillales</taxon>
        <taxon>Paenibacillaceae</taxon>
        <taxon>Paenibacillus</taxon>
    </lineage>
</organism>
<dbReference type="RefSeq" id="WP_161404920.1">
    <property type="nucleotide sequence ID" value="NZ_WTUZ01000004.1"/>
</dbReference>
<dbReference type="SUPFAM" id="SSF51430">
    <property type="entry name" value="NAD(P)-linked oxidoreductase"/>
    <property type="match status" value="1"/>
</dbReference>
<dbReference type="GO" id="GO:0016491">
    <property type="term" value="F:oxidoreductase activity"/>
    <property type="evidence" value="ECO:0007669"/>
    <property type="project" value="UniProtKB-KW"/>
</dbReference>
<dbReference type="InterPro" id="IPR018170">
    <property type="entry name" value="Aldo/ket_reductase_CS"/>
</dbReference>
<keyword evidence="1" id="KW-0560">Oxidoreductase</keyword>
<dbReference type="PRINTS" id="PR00069">
    <property type="entry name" value="ALDKETRDTASE"/>
</dbReference>
<comment type="caution">
    <text evidence="3">The sequence shown here is derived from an EMBL/GenBank/DDBJ whole genome shotgun (WGS) entry which is preliminary data.</text>
</comment>